<dbReference type="eggNOG" id="COG2202">
    <property type="taxonomic scope" value="Bacteria"/>
</dbReference>
<keyword evidence="7" id="KW-0067">ATP-binding</keyword>
<evidence type="ECO:0000256" key="7">
    <source>
        <dbReference type="ARBA" id="ARBA00022840"/>
    </source>
</evidence>
<dbReference type="InterPro" id="IPR029016">
    <property type="entry name" value="GAF-like_dom_sf"/>
</dbReference>
<dbReference type="Proteomes" id="UP000004725">
    <property type="component" value="Unassembled WGS sequence"/>
</dbReference>
<dbReference type="RefSeq" id="WP_006830707.1">
    <property type="nucleotide sequence ID" value="NZ_AJYB01000045.1"/>
</dbReference>
<dbReference type="InterPro" id="IPR003661">
    <property type="entry name" value="HisK_dim/P_dom"/>
</dbReference>
<protein>
    <recommendedName>
        <fullName evidence="2">histidine kinase</fullName>
        <ecNumber evidence="2">2.7.13.3</ecNumber>
    </recommendedName>
</protein>
<dbReference type="EMBL" id="CP016534">
    <property type="protein sequence ID" value="ANU11090.1"/>
    <property type="molecule type" value="Genomic_DNA"/>
</dbReference>
<dbReference type="SUPFAM" id="SSF55785">
    <property type="entry name" value="PYP-like sensor domain (PAS domain)"/>
    <property type="match status" value="1"/>
</dbReference>
<comment type="catalytic activity">
    <reaction evidence="1">
        <text>ATP + protein L-histidine = ADP + protein N-phospho-L-histidine.</text>
        <dbReference type="EC" id="2.7.13.3"/>
    </reaction>
</comment>
<keyword evidence="4" id="KW-0808">Transferase</keyword>
<dbReference type="PANTHER" id="PTHR43065:SF46">
    <property type="entry name" value="C4-DICARBOXYLATE TRANSPORT SENSOR PROTEIN DCTB"/>
    <property type="match status" value="1"/>
</dbReference>
<dbReference type="Pfam" id="PF02518">
    <property type="entry name" value="HATPase_c"/>
    <property type="match status" value="1"/>
</dbReference>
<evidence type="ECO:0000256" key="3">
    <source>
        <dbReference type="ARBA" id="ARBA00022553"/>
    </source>
</evidence>
<dbReference type="SMART" id="SM00065">
    <property type="entry name" value="GAF"/>
    <property type="match status" value="2"/>
</dbReference>
<keyword evidence="5" id="KW-0547">Nucleotide-binding</keyword>
<dbReference type="InterPro" id="IPR003018">
    <property type="entry name" value="GAF"/>
</dbReference>
<gene>
    <name evidence="12" type="ORF">A1A1_13737</name>
    <name evidence="11" type="ORF">BBH88_12675</name>
</gene>
<dbReference type="Proteomes" id="UP000092661">
    <property type="component" value="Chromosome"/>
</dbReference>
<keyword evidence="6 12" id="KW-0418">Kinase</keyword>
<dbReference type="Gene3D" id="3.30.565.10">
    <property type="entry name" value="Histidine kinase-like ATPase, C-terminal domain"/>
    <property type="match status" value="1"/>
</dbReference>
<dbReference type="EC" id="2.7.13.3" evidence="2"/>
<dbReference type="Gene3D" id="3.30.450.20">
    <property type="entry name" value="PAS domain"/>
    <property type="match status" value="1"/>
</dbReference>
<evidence type="ECO:0000259" key="10">
    <source>
        <dbReference type="PROSITE" id="PS50112"/>
    </source>
</evidence>
<dbReference type="CDD" id="cd00082">
    <property type="entry name" value="HisKA"/>
    <property type="match status" value="1"/>
</dbReference>
<keyword evidence="8" id="KW-0902">Two-component regulatory system</keyword>
<evidence type="ECO:0000313" key="13">
    <source>
        <dbReference type="Proteomes" id="UP000004725"/>
    </source>
</evidence>
<dbReference type="GO" id="GO:0005524">
    <property type="term" value="F:ATP binding"/>
    <property type="evidence" value="ECO:0007669"/>
    <property type="project" value="UniProtKB-KW"/>
</dbReference>
<dbReference type="Pfam" id="PF00512">
    <property type="entry name" value="HisKA"/>
    <property type="match status" value="1"/>
</dbReference>
<evidence type="ECO:0000313" key="14">
    <source>
        <dbReference type="Proteomes" id="UP000092661"/>
    </source>
</evidence>
<evidence type="ECO:0000259" key="9">
    <source>
        <dbReference type="PROSITE" id="PS50109"/>
    </source>
</evidence>
<dbReference type="PANTHER" id="PTHR43065">
    <property type="entry name" value="SENSOR HISTIDINE KINASE"/>
    <property type="match status" value="1"/>
</dbReference>
<dbReference type="EMBL" id="AJYB01000045">
    <property type="protein sequence ID" value="EIM05940.1"/>
    <property type="molecule type" value="Genomic_DNA"/>
</dbReference>
<reference evidence="14" key="2">
    <citation type="submission" date="2016-07" db="EMBL/GenBank/DDBJ databases">
        <authorList>
            <person name="See-Too W.S."/>
        </authorList>
    </citation>
    <scope>NUCLEOTIDE SEQUENCE [LARGE SCALE GENOMIC DNA]</scope>
    <source>
        <strain evidence="14">DSM 14505</strain>
    </source>
</reference>
<dbReference type="eggNOG" id="COG4191">
    <property type="taxonomic scope" value="Bacteria"/>
</dbReference>
<dbReference type="InterPro" id="IPR004358">
    <property type="entry name" value="Sig_transdc_His_kin-like_C"/>
</dbReference>
<dbReference type="SUPFAM" id="SSF55874">
    <property type="entry name" value="ATPase domain of HSP90 chaperone/DNA topoisomerase II/histidine kinase"/>
    <property type="match status" value="1"/>
</dbReference>
<dbReference type="InterPro" id="IPR003594">
    <property type="entry name" value="HATPase_dom"/>
</dbReference>
<dbReference type="SMART" id="SM00388">
    <property type="entry name" value="HisKA"/>
    <property type="match status" value="1"/>
</dbReference>
<evidence type="ECO:0000256" key="2">
    <source>
        <dbReference type="ARBA" id="ARBA00012438"/>
    </source>
</evidence>
<reference evidence="11" key="3">
    <citation type="submission" date="2016-10" db="EMBL/GenBank/DDBJ databases">
        <authorList>
            <person name="See-Too W.S."/>
        </authorList>
    </citation>
    <scope>NUCLEOTIDE SEQUENCE</scope>
    <source>
        <strain evidence="11">DSM 14505</strain>
    </source>
</reference>
<evidence type="ECO:0000256" key="8">
    <source>
        <dbReference type="ARBA" id="ARBA00023012"/>
    </source>
</evidence>
<dbReference type="Gene3D" id="3.30.450.40">
    <property type="match status" value="2"/>
</dbReference>
<dbReference type="GO" id="GO:0000155">
    <property type="term" value="F:phosphorelay sensor kinase activity"/>
    <property type="evidence" value="ECO:0007669"/>
    <property type="project" value="InterPro"/>
</dbReference>
<accession>A0A1C7DHQ9</accession>
<dbReference type="KEGG" id="pana:BBH88_12675"/>
<dbReference type="Gene3D" id="1.10.287.130">
    <property type="match status" value="1"/>
</dbReference>
<organism evidence="12 13">
    <name type="scientific">Planococcus antarcticus DSM 14505</name>
    <dbReference type="NCBI Taxonomy" id="1185653"/>
    <lineage>
        <taxon>Bacteria</taxon>
        <taxon>Bacillati</taxon>
        <taxon>Bacillota</taxon>
        <taxon>Bacilli</taxon>
        <taxon>Bacillales</taxon>
        <taxon>Caryophanaceae</taxon>
        <taxon>Planococcus</taxon>
    </lineage>
</organism>
<evidence type="ECO:0000256" key="4">
    <source>
        <dbReference type="ARBA" id="ARBA00022679"/>
    </source>
</evidence>
<dbReference type="eggNOG" id="COG2203">
    <property type="taxonomic scope" value="Bacteria"/>
</dbReference>
<evidence type="ECO:0000313" key="11">
    <source>
        <dbReference type="EMBL" id="ANU11090.1"/>
    </source>
</evidence>
<dbReference type="InterPro" id="IPR035965">
    <property type="entry name" value="PAS-like_dom_sf"/>
</dbReference>
<feature type="domain" description="PAS" evidence="10">
    <location>
        <begin position="350"/>
        <end position="420"/>
    </location>
</feature>
<name>A0A1C7DHQ9_9BACL</name>
<dbReference type="InterPro" id="IPR036097">
    <property type="entry name" value="HisK_dim/P_sf"/>
</dbReference>
<dbReference type="OrthoDB" id="9759607at2"/>
<dbReference type="InterPro" id="IPR036890">
    <property type="entry name" value="HATPase_C_sf"/>
</dbReference>
<dbReference type="AlphaFoldDB" id="A0A1C7DHQ9"/>
<dbReference type="InterPro" id="IPR000014">
    <property type="entry name" value="PAS"/>
</dbReference>
<evidence type="ECO:0000313" key="12">
    <source>
        <dbReference type="EMBL" id="EIM05940.1"/>
    </source>
</evidence>
<reference evidence="12 13" key="1">
    <citation type="journal article" date="2012" name="J. Bacteriol.">
        <title>Genome Sequence of the Antarctic Psychrophile Bacterium Planococcus antarcticus DSM 14505.</title>
        <authorList>
            <person name="Margolles A."/>
            <person name="Gueimonde M."/>
            <person name="Sanchez B."/>
        </authorList>
    </citation>
    <scope>NUCLEOTIDE SEQUENCE [LARGE SCALE GENOMIC DNA]</scope>
    <source>
        <strain evidence="12 13">DSM 14505</strain>
    </source>
</reference>
<evidence type="ECO:0000256" key="1">
    <source>
        <dbReference type="ARBA" id="ARBA00000085"/>
    </source>
</evidence>
<dbReference type="InterPro" id="IPR005467">
    <property type="entry name" value="His_kinase_dom"/>
</dbReference>
<dbReference type="Pfam" id="PF08448">
    <property type="entry name" value="PAS_4"/>
    <property type="match status" value="1"/>
</dbReference>
<keyword evidence="14" id="KW-1185">Reference proteome</keyword>
<evidence type="ECO:0000256" key="6">
    <source>
        <dbReference type="ARBA" id="ARBA00022777"/>
    </source>
</evidence>
<dbReference type="Pfam" id="PF01590">
    <property type="entry name" value="GAF"/>
    <property type="match status" value="1"/>
</dbReference>
<evidence type="ECO:0000256" key="5">
    <source>
        <dbReference type="ARBA" id="ARBA00022741"/>
    </source>
</evidence>
<keyword evidence="3" id="KW-0597">Phosphoprotein</keyword>
<proteinExistence type="predicted"/>
<dbReference type="SMART" id="SM00387">
    <property type="entry name" value="HATPase_c"/>
    <property type="match status" value="1"/>
</dbReference>
<feature type="domain" description="Histidine kinase" evidence="9">
    <location>
        <begin position="479"/>
        <end position="684"/>
    </location>
</feature>
<dbReference type="PRINTS" id="PR00344">
    <property type="entry name" value="BCTRLSENSOR"/>
</dbReference>
<dbReference type="PROSITE" id="PS50112">
    <property type="entry name" value="PAS"/>
    <property type="match status" value="1"/>
</dbReference>
<dbReference type="SUPFAM" id="SSF55781">
    <property type="entry name" value="GAF domain-like"/>
    <property type="match status" value="2"/>
</dbReference>
<dbReference type="SUPFAM" id="SSF47384">
    <property type="entry name" value="Homodimeric domain of signal transducing histidine kinase"/>
    <property type="match status" value="1"/>
</dbReference>
<sequence length="684" mass="77725">MLKEQNRYSRLAELTKIINTKLELHEVLEHVTTAISEEIVQCDSVGIYLPDGTGYFKAVAGKPEFINGQSIFSQKIDIETDLFAKDVVTAKQTIYIPDTSKDNRPNPSAVASFKIHSLLGLPIIYEQNLFGLVFLFDCGKPMNITEMQIQSIEAYVNMAAVAIQNANNLKQKEQLIVEKQLLLDANRELSRCSTVEESLDTCFYYLSKTVDCKNVAVYLKDSNDSDTLSFNGMSKEAEWTEDEWKKVLNDIQTNQSKKHIVHEVIVQQTIKFIPSEERCKLLLIPLISKGDAFGFIAIACLMETLQSDEKSQVHLAQSIVDATALTYSNLTYMDQLELRVKKRTNELANANDKVTSVIESITDGFFALNKDWEFIYVNHHQPLPEGKKAEHVMGKTIWSIFSENFNTVLYKELSRAMFERVPVHFEISSVADSYWYDVVAYPFDDGICCLCKNTTEKKNYENELKRLSNLELIGQMAAGISHEIRNPMTTVRGFLQLLTDNKELNHFNSYFELMIDELDRANSIISEFLSIGNTRTSDLQMLDLNAIIHDISPLLKIDTLNQNKFIQFETRDLPEMSLNRDEIRQLLINLCRNGLEAMETGKMLRVRTYIEEEKTVVLEILDQGKGMDEEVLKKIGTPFYTTKDNGTGLGLGVTYAIAARHNAKIEVQSSAEGTVFSVKFHLES</sequence>
<dbReference type="PROSITE" id="PS50109">
    <property type="entry name" value="HIS_KIN"/>
    <property type="match status" value="1"/>
</dbReference>
<dbReference type="InterPro" id="IPR013656">
    <property type="entry name" value="PAS_4"/>
</dbReference>